<sequence length="194" mass="20387">MLSNVSLAVEATVSPLSSDRNDGLHGSQMDLDFSALTNGDLMTVNRVEDQSQDVSNIVSGPNSSLVAPPSLPSFRDMVVGHSTAGQRDALIMSNPVGATRHIKEPSADNRFGPWMQVANRRHRPDILRRAPNQNGPNLASKSGSHFGVLADVVSNGLSTSDLQVLVPTCDGASSSWAATNGVEPSALGEMEVVA</sequence>
<accession>A0ABR2ETY0</accession>
<dbReference type="EMBL" id="JBBPBM010000010">
    <property type="protein sequence ID" value="KAK8564799.1"/>
    <property type="molecule type" value="Genomic_DNA"/>
</dbReference>
<proteinExistence type="predicted"/>
<comment type="caution">
    <text evidence="1">The sequence shown here is derived from an EMBL/GenBank/DDBJ whole genome shotgun (WGS) entry which is preliminary data.</text>
</comment>
<keyword evidence="2" id="KW-1185">Reference proteome</keyword>
<name>A0ABR2ETY0_9ROSI</name>
<reference evidence="1 2" key="1">
    <citation type="journal article" date="2024" name="G3 (Bethesda)">
        <title>Genome assembly of Hibiscus sabdariffa L. provides insights into metabolisms of medicinal natural products.</title>
        <authorList>
            <person name="Kim T."/>
        </authorList>
    </citation>
    <scope>NUCLEOTIDE SEQUENCE [LARGE SCALE GENOMIC DNA]</scope>
    <source>
        <strain evidence="1">TK-2024</strain>
        <tissue evidence="1">Old leaves</tissue>
    </source>
</reference>
<gene>
    <name evidence="1" type="ORF">V6N12_058381</name>
</gene>
<dbReference type="Proteomes" id="UP001472677">
    <property type="component" value="Unassembled WGS sequence"/>
</dbReference>
<evidence type="ECO:0000313" key="1">
    <source>
        <dbReference type="EMBL" id="KAK8564799.1"/>
    </source>
</evidence>
<organism evidence="1 2">
    <name type="scientific">Hibiscus sabdariffa</name>
    <name type="common">roselle</name>
    <dbReference type="NCBI Taxonomy" id="183260"/>
    <lineage>
        <taxon>Eukaryota</taxon>
        <taxon>Viridiplantae</taxon>
        <taxon>Streptophyta</taxon>
        <taxon>Embryophyta</taxon>
        <taxon>Tracheophyta</taxon>
        <taxon>Spermatophyta</taxon>
        <taxon>Magnoliopsida</taxon>
        <taxon>eudicotyledons</taxon>
        <taxon>Gunneridae</taxon>
        <taxon>Pentapetalae</taxon>
        <taxon>rosids</taxon>
        <taxon>malvids</taxon>
        <taxon>Malvales</taxon>
        <taxon>Malvaceae</taxon>
        <taxon>Malvoideae</taxon>
        <taxon>Hibiscus</taxon>
    </lineage>
</organism>
<evidence type="ECO:0000313" key="2">
    <source>
        <dbReference type="Proteomes" id="UP001472677"/>
    </source>
</evidence>
<protein>
    <submittedName>
        <fullName evidence="1">Uncharacterized protein</fullName>
    </submittedName>
</protein>